<evidence type="ECO:0000313" key="3">
    <source>
        <dbReference type="EMBL" id="CAD8947361.1"/>
    </source>
</evidence>
<dbReference type="EMBL" id="HBFX01003029">
    <property type="protein sequence ID" value="CAD8947361.1"/>
    <property type="molecule type" value="Transcribed_RNA"/>
</dbReference>
<reference evidence="3" key="1">
    <citation type="submission" date="2021-01" db="EMBL/GenBank/DDBJ databases">
        <authorList>
            <person name="Corre E."/>
            <person name="Pelletier E."/>
            <person name="Niang G."/>
            <person name="Scheremetjew M."/>
            <person name="Finn R."/>
            <person name="Kale V."/>
            <person name="Holt S."/>
            <person name="Cochrane G."/>
            <person name="Meng A."/>
            <person name="Brown T."/>
            <person name="Cohen L."/>
        </authorList>
    </citation>
    <scope>NUCLEOTIDE SEQUENCE</scope>
    <source>
        <strain evidence="2">CCMP441</strain>
        <strain evidence="3">CCMP644</strain>
    </source>
</reference>
<gene>
    <name evidence="3" type="ORF">HAND00432_LOCUS1879</name>
    <name evidence="2" type="ORF">HAND1043_LOCUS19995</name>
</gene>
<proteinExistence type="predicted"/>
<dbReference type="EMBL" id="HBFK01032918">
    <property type="protein sequence ID" value="CAD8753489.1"/>
    <property type="molecule type" value="Transcribed_RNA"/>
</dbReference>
<feature type="region of interest" description="Disordered" evidence="1">
    <location>
        <begin position="156"/>
        <end position="186"/>
    </location>
</feature>
<name>A0A6U2FLF4_HEMAN</name>
<accession>A0A6U2FLF4</accession>
<evidence type="ECO:0000313" key="2">
    <source>
        <dbReference type="EMBL" id="CAD8753489.1"/>
    </source>
</evidence>
<sequence>MERRPLLSGAERPSWTRMATLVGMGGLAMCAAAGAWHAGSQRVSLDAIVSQNCDGSVDITTTTMMPCGMAPTVYTSMAPTVTTTSYPAPLAPPTLPAVGNTYQYPTVWSGDHVLNGGQPEWAAEDAAQHALNLANWRIKLLEAKKEQARLSKEVMTTGNIAPSNPGGDKKKAGKKEAGKKKGGSDAQLKGIEKSVLALATETRKAIGAIESQIDCKGGDCGKKATSKKSLSGMDKKLGGILRQMGDISDEYRQ</sequence>
<organism evidence="3">
    <name type="scientific">Hemiselmis andersenii</name>
    <name type="common">Cryptophyte alga</name>
    <dbReference type="NCBI Taxonomy" id="464988"/>
    <lineage>
        <taxon>Eukaryota</taxon>
        <taxon>Cryptophyceae</taxon>
        <taxon>Cryptomonadales</taxon>
        <taxon>Hemiselmidaceae</taxon>
        <taxon>Hemiselmis</taxon>
    </lineage>
</organism>
<feature type="compositionally biased region" description="Basic and acidic residues" evidence="1">
    <location>
        <begin position="167"/>
        <end position="176"/>
    </location>
</feature>
<dbReference type="AlphaFoldDB" id="A0A6U2FLF4"/>
<evidence type="ECO:0000256" key="1">
    <source>
        <dbReference type="SAM" id="MobiDB-lite"/>
    </source>
</evidence>
<protein>
    <submittedName>
        <fullName evidence="3">Uncharacterized protein</fullName>
    </submittedName>
</protein>